<reference evidence="1 2" key="1">
    <citation type="submission" date="2019-06" db="EMBL/GenBank/DDBJ databases">
        <title>A chromosome-scale genome assembly of the European perch, Perca fluviatilis.</title>
        <authorList>
            <person name="Roques C."/>
            <person name="Zahm M."/>
            <person name="Cabau C."/>
            <person name="Klopp C."/>
            <person name="Bouchez O."/>
            <person name="Donnadieu C."/>
            <person name="Kuhl H."/>
            <person name="Gislard M."/>
            <person name="Guendouz S."/>
            <person name="Journot L."/>
            <person name="Haffray P."/>
            <person name="Bestin A."/>
            <person name="Morvezen R."/>
            <person name="Feron R."/>
            <person name="Wen M."/>
            <person name="Jouanno E."/>
            <person name="Herpin A."/>
            <person name="Schartl M."/>
            <person name="Postlethwait J."/>
            <person name="Schaerlinger B."/>
            <person name="Chardard D."/>
            <person name="Lecocq T."/>
            <person name="Poncet C."/>
            <person name="Jaffrelo L."/>
            <person name="Lampietro C."/>
            <person name="Guiguen Y."/>
        </authorList>
    </citation>
    <scope>NUCLEOTIDE SEQUENCE [LARGE SCALE GENOMIC DNA]</scope>
    <source>
        <tissue evidence="1">Blood</tissue>
    </source>
</reference>
<gene>
    <name evidence="1" type="ORF">PFLUV_G00182640</name>
</gene>
<sequence length="93" mass="9745">MQQDEAVSVQLGGLGGPLLMEKTLSGYPQTLAAGGGRKRLRGGKETNPQDGVLLVEDVSLPALSSYCHDGVMVLPQLCVAVAEHTGTPVFLRN</sequence>
<dbReference type="Proteomes" id="UP000465112">
    <property type="component" value="Chromosome 15"/>
</dbReference>
<proteinExistence type="predicted"/>
<accession>A0A6A5EM31</accession>
<organism evidence="1 2">
    <name type="scientific">Perca fluviatilis</name>
    <name type="common">European perch</name>
    <dbReference type="NCBI Taxonomy" id="8168"/>
    <lineage>
        <taxon>Eukaryota</taxon>
        <taxon>Metazoa</taxon>
        <taxon>Chordata</taxon>
        <taxon>Craniata</taxon>
        <taxon>Vertebrata</taxon>
        <taxon>Euteleostomi</taxon>
        <taxon>Actinopterygii</taxon>
        <taxon>Neopterygii</taxon>
        <taxon>Teleostei</taxon>
        <taxon>Neoteleostei</taxon>
        <taxon>Acanthomorphata</taxon>
        <taxon>Eupercaria</taxon>
        <taxon>Perciformes</taxon>
        <taxon>Percoidei</taxon>
        <taxon>Percidae</taxon>
        <taxon>Percinae</taxon>
        <taxon>Perca</taxon>
    </lineage>
</organism>
<keyword evidence="2" id="KW-1185">Reference proteome</keyword>
<evidence type="ECO:0000313" key="1">
    <source>
        <dbReference type="EMBL" id="KAF1380068.1"/>
    </source>
</evidence>
<name>A0A6A5EM31_PERFL</name>
<evidence type="ECO:0000313" key="2">
    <source>
        <dbReference type="Proteomes" id="UP000465112"/>
    </source>
</evidence>
<comment type="caution">
    <text evidence="1">The sequence shown here is derived from an EMBL/GenBank/DDBJ whole genome shotgun (WGS) entry which is preliminary data.</text>
</comment>
<dbReference type="EMBL" id="VHII01000015">
    <property type="protein sequence ID" value="KAF1380068.1"/>
    <property type="molecule type" value="Genomic_DNA"/>
</dbReference>
<protein>
    <submittedName>
        <fullName evidence="1">Uncharacterized protein</fullName>
    </submittedName>
</protein>
<dbReference type="AlphaFoldDB" id="A0A6A5EM31"/>